<dbReference type="EMBL" id="JEMX01000043">
    <property type="protein sequence ID" value="EXI79996.1"/>
    <property type="molecule type" value="Genomic_DNA"/>
</dbReference>
<feature type="domain" description="MobA/VirD2-like nuclease" evidence="2">
    <location>
        <begin position="22"/>
        <end position="153"/>
    </location>
</feature>
<dbReference type="Pfam" id="PF22863">
    <property type="entry name" value="TraI_middle"/>
    <property type="match status" value="1"/>
</dbReference>
<feature type="domain" description="TraI-like C-terminal" evidence="4">
    <location>
        <begin position="553"/>
        <end position="638"/>
    </location>
</feature>
<organism evidence="6 7">
    <name type="scientific">Candidatus Accumulibacter appositus</name>
    <dbReference type="NCBI Taxonomy" id="1454003"/>
    <lineage>
        <taxon>Bacteria</taxon>
        <taxon>Pseudomonadati</taxon>
        <taxon>Pseudomonadota</taxon>
        <taxon>Betaproteobacteria</taxon>
        <taxon>Candidatus Accumulibacter</taxon>
    </lineage>
</organism>
<feature type="domain" description="Large polyvalent protein-associated" evidence="3">
    <location>
        <begin position="426"/>
        <end position="514"/>
    </location>
</feature>
<dbReference type="Pfam" id="PF18821">
    <property type="entry name" value="LPD7"/>
    <property type="match status" value="1"/>
</dbReference>
<dbReference type="STRING" id="1454003.AW10_02054"/>
<dbReference type="Pfam" id="PF03432">
    <property type="entry name" value="Relaxase"/>
    <property type="match status" value="1"/>
</dbReference>
<reference evidence="6 7" key="1">
    <citation type="submission" date="2014-02" db="EMBL/GenBank/DDBJ databases">
        <title>Expanding our view of genomic diversity in Candidatus Accumulibacter clades.</title>
        <authorList>
            <person name="Skennerton C.T."/>
            <person name="Barr J.J."/>
            <person name="Slater F.R."/>
            <person name="Bond P.L."/>
            <person name="Tyson G.W."/>
        </authorList>
    </citation>
    <scope>NUCLEOTIDE SEQUENCE [LARGE SCALE GENOMIC DNA]</scope>
    <source>
        <strain evidence="7">BA-92</strain>
    </source>
</reference>
<evidence type="ECO:0000259" key="3">
    <source>
        <dbReference type="Pfam" id="PF18821"/>
    </source>
</evidence>
<protein>
    <submittedName>
        <fullName evidence="6">Conjugal transfer relaxase TraI</fullName>
    </submittedName>
</protein>
<evidence type="ECO:0000259" key="2">
    <source>
        <dbReference type="Pfam" id="PF03432"/>
    </source>
</evidence>
<feature type="compositionally biased region" description="Basic and acidic residues" evidence="1">
    <location>
        <begin position="556"/>
        <end position="566"/>
    </location>
</feature>
<evidence type="ECO:0000313" key="6">
    <source>
        <dbReference type="EMBL" id="EXI79996.1"/>
    </source>
</evidence>
<dbReference type="InterPro" id="IPR005094">
    <property type="entry name" value="Endonuclease_MobA/VirD2"/>
</dbReference>
<feature type="compositionally biased region" description="Polar residues" evidence="1">
    <location>
        <begin position="584"/>
        <end position="595"/>
    </location>
</feature>
<dbReference type="InterPro" id="IPR054462">
    <property type="entry name" value="TraI_M"/>
</dbReference>
<evidence type="ECO:0000256" key="1">
    <source>
        <dbReference type="SAM" id="MobiDB-lite"/>
    </source>
</evidence>
<accession>A0A011NXI5</accession>
<feature type="region of interest" description="Disordered" evidence="1">
    <location>
        <begin position="517"/>
        <end position="566"/>
    </location>
</feature>
<dbReference type="InterPro" id="IPR040677">
    <property type="entry name" value="LPD7"/>
</dbReference>
<evidence type="ECO:0000259" key="4">
    <source>
        <dbReference type="Pfam" id="PF22287"/>
    </source>
</evidence>
<dbReference type="Pfam" id="PF22287">
    <property type="entry name" value="TraI-like_C"/>
    <property type="match status" value="1"/>
</dbReference>
<dbReference type="InterPro" id="IPR054461">
    <property type="entry name" value="TraI-like_C"/>
</dbReference>
<dbReference type="PATRIC" id="fig|1454003.3.peg.2103"/>
<proteinExistence type="predicted"/>
<dbReference type="NCBIfam" id="NF041893">
    <property type="entry name" value="TraI_MobP_relax"/>
    <property type="match status" value="1"/>
</dbReference>
<evidence type="ECO:0000313" key="7">
    <source>
        <dbReference type="Proteomes" id="UP000021816"/>
    </source>
</evidence>
<feature type="domain" description="TraI-like middle" evidence="5">
    <location>
        <begin position="166"/>
        <end position="253"/>
    </location>
</feature>
<dbReference type="Proteomes" id="UP000021816">
    <property type="component" value="Unassembled WGS sequence"/>
</dbReference>
<evidence type="ECO:0000259" key="5">
    <source>
        <dbReference type="Pfam" id="PF22863"/>
    </source>
</evidence>
<feature type="region of interest" description="Disordered" evidence="1">
    <location>
        <begin position="581"/>
        <end position="644"/>
    </location>
</feature>
<dbReference type="InterPro" id="IPR049751">
    <property type="entry name" value="TraI/MobA_relaxases"/>
</dbReference>
<dbReference type="AlphaFoldDB" id="A0A011NXI5"/>
<sequence>MIAKQVPMKSVKKSDFAELVKYITNAQQKAERVGDVTVTNCQSDRPDAAIIEVINTQVQNTRAESDKTYHLIVSFRADEPDEATLKAIEARICEGLGYGDHQRVSAVHHDTDNLHIHIAINKIHPTRYSIHTPYNDHKTLGELCERLELDYGLERDNHQAQKRGAENRAADMERHAGVESLLGWIQRECLKEIQTAQSWADLHEVMRDNGLELRARGNGLIIADQSGTVVKASSVARELSKGKLEGRLGPFEASAEWTADQAAKPARQYEPRPVRTRVDTVELYARYKAEQQDIGASRSLAWAQARDRKNRLIEAAKRAGRLKRAAIKLLGDPGVSRKVLYALASKTLRDEIEKINKQYLRDRQVIHEKCQRQTWADWLRRKATDGDREALATLRARDAAQGLKGNTLAATGGQQAGQDHEARARQDSVTKTGTIIYRVGSSAVRDDGEKLKVSRGVTQDGLQAALRMAMERYGDRITVNGSAEFKEQVAGAAAIGNLALTFEDVVLERRRQALLSEANTGGRDRQEQQEELVDNGPRPDVSRAGVASPAVSATGKHIEKRDQGRSLHFDIKNNIRYTDHKSGAETSAGTCQGEGQSPALLKRGEEIPGLPTDEASAQRQKRVAVGDAVTVTQPGSTKTKGRSR</sequence>
<gene>
    <name evidence="6" type="ORF">AW10_02054</name>
</gene>
<comment type="caution">
    <text evidence="6">The sequence shown here is derived from an EMBL/GenBank/DDBJ whole genome shotgun (WGS) entry which is preliminary data.</text>
</comment>
<name>A0A011NXI5_9PROT</name>